<evidence type="ECO:0000313" key="1">
    <source>
        <dbReference type="EMBL" id="KZB86117.1"/>
    </source>
</evidence>
<reference evidence="1 2" key="1">
    <citation type="submission" date="2015-12" db="EMBL/GenBank/DDBJ databases">
        <title>Amycolatopsis regifaucium genome sequencing and assembly.</title>
        <authorList>
            <person name="Mayilraj S."/>
        </authorList>
    </citation>
    <scope>NUCLEOTIDE SEQUENCE [LARGE SCALE GENOMIC DNA]</scope>
    <source>
        <strain evidence="1 2">GY080</strain>
    </source>
</reference>
<proteinExistence type="predicted"/>
<dbReference type="AlphaFoldDB" id="A0A154MQN2"/>
<accession>A0A154MQN2</accession>
<dbReference type="EMBL" id="LQCI01000009">
    <property type="protein sequence ID" value="KZB86117.1"/>
    <property type="molecule type" value="Genomic_DNA"/>
</dbReference>
<comment type="caution">
    <text evidence="1">The sequence shown here is derived from an EMBL/GenBank/DDBJ whole genome shotgun (WGS) entry which is preliminary data.</text>
</comment>
<gene>
    <name evidence="1" type="ORF">AVL48_28450</name>
</gene>
<organism evidence="1 2">
    <name type="scientific">Amycolatopsis regifaucium</name>
    <dbReference type="NCBI Taxonomy" id="546365"/>
    <lineage>
        <taxon>Bacteria</taxon>
        <taxon>Bacillati</taxon>
        <taxon>Actinomycetota</taxon>
        <taxon>Actinomycetes</taxon>
        <taxon>Pseudonocardiales</taxon>
        <taxon>Pseudonocardiaceae</taxon>
        <taxon>Amycolatopsis</taxon>
    </lineage>
</organism>
<sequence length="87" mass="8690">MVLAAVLVAGCSSEPEPPPTYRLTGDACGAVNPAEFAALTRAAPAKKPSKLVESLVGGNCAMEFDGAGGYVLLTTFIAIHPSGEAAA</sequence>
<evidence type="ECO:0000313" key="2">
    <source>
        <dbReference type="Proteomes" id="UP000076321"/>
    </source>
</evidence>
<name>A0A154MQN2_9PSEU</name>
<protein>
    <submittedName>
        <fullName evidence="1">Uncharacterized protein</fullName>
    </submittedName>
</protein>
<dbReference type="Proteomes" id="UP000076321">
    <property type="component" value="Unassembled WGS sequence"/>
</dbReference>